<evidence type="ECO:0000313" key="1">
    <source>
        <dbReference type="EMBL" id="GAX74305.1"/>
    </source>
</evidence>
<keyword evidence="2" id="KW-1185">Reference proteome</keyword>
<gene>
    <name evidence="1" type="ORF">CEUSTIGMA_g1754.t1</name>
</gene>
<proteinExistence type="predicted"/>
<reference evidence="1 2" key="1">
    <citation type="submission" date="2017-08" db="EMBL/GenBank/DDBJ databases">
        <title>Acidophilic green algal genome provides insights into adaptation to an acidic environment.</title>
        <authorList>
            <person name="Hirooka S."/>
            <person name="Hirose Y."/>
            <person name="Kanesaki Y."/>
            <person name="Higuchi S."/>
            <person name="Fujiwara T."/>
            <person name="Onuma R."/>
            <person name="Era A."/>
            <person name="Ohbayashi R."/>
            <person name="Uzuka A."/>
            <person name="Nozaki H."/>
            <person name="Yoshikawa H."/>
            <person name="Miyagishima S.Y."/>
        </authorList>
    </citation>
    <scope>NUCLEOTIDE SEQUENCE [LARGE SCALE GENOMIC DNA]</scope>
    <source>
        <strain evidence="1 2">NIES-2499</strain>
    </source>
</reference>
<dbReference type="Proteomes" id="UP000232323">
    <property type="component" value="Unassembled WGS sequence"/>
</dbReference>
<organism evidence="1 2">
    <name type="scientific">Chlamydomonas eustigma</name>
    <dbReference type="NCBI Taxonomy" id="1157962"/>
    <lineage>
        <taxon>Eukaryota</taxon>
        <taxon>Viridiplantae</taxon>
        <taxon>Chlorophyta</taxon>
        <taxon>core chlorophytes</taxon>
        <taxon>Chlorophyceae</taxon>
        <taxon>CS clade</taxon>
        <taxon>Chlamydomonadales</taxon>
        <taxon>Chlamydomonadaceae</taxon>
        <taxon>Chlamydomonas</taxon>
    </lineage>
</organism>
<dbReference type="AlphaFoldDB" id="A0A250WU33"/>
<comment type="caution">
    <text evidence="1">The sequence shown here is derived from an EMBL/GenBank/DDBJ whole genome shotgun (WGS) entry which is preliminary data.</text>
</comment>
<dbReference type="EMBL" id="BEGY01000006">
    <property type="protein sequence ID" value="GAX74305.1"/>
    <property type="molecule type" value="Genomic_DNA"/>
</dbReference>
<accession>A0A250WU33</accession>
<name>A0A250WU33_9CHLO</name>
<sequence>MNFKIDALINIAHAPKVAQLKINVSCLGISKRFQAEYYAEFLTKINALVEERDASMNLARICAQRSRRLLARIEAFQKYSKMKQLESHDDAVINSEKTYSQVQATLLKTIERGRANAALAAKLEAIIGALQQELPEEMDKILKYDTVRILCAADNRMDAGDVGSISEGAIRALLGGSGKQLVADEQEAMHKEEGGTEMTQGHDLEAIEHTVQNSSPPRTESTSIMLTACTDAPTWSALRKRLQVFLKNVCVENSETVLNGAMREQTLKTLNEIISDLQILCRTNKKTNS</sequence>
<evidence type="ECO:0000313" key="2">
    <source>
        <dbReference type="Proteomes" id="UP000232323"/>
    </source>
</evidence>
<protein>
    <submittedName>
        <fullName evidence="1">Uncharacterized protein</fullName>
    </submittedName>
</protein>